<name>A0ABR7MIN6_9BACT</name>
<evidence type="ECO:0000313" key="3">
    <source>
        <dbReference type="Proteomes" id="UP000622017"/>
    </source>
</evidence>
<reference evidence="2 3" key="1">
    <citation type="submission" date="2020-08" db="EMBL/GenBank/DDBJ databases">
        <title>Hymenobacter sp.</title>
        <authorList>
            <person name="Kim M.K."/>
        </authorList>
    </citation>
    <scope>NUCLEOTIDE SEQUENCE [LARGE SCALE GENOMIC DNA]</scope>
    <source>
        <strain evidence="2 3">BT507</strain>
    </source>
</reference>
<keyword evidence="3" id="KW-1185">Reference proteome</keyword>
<protein>
    <recommendedName>
        <fullName evidence="4">DUF4142 domain-containing protein</fullName>
    </recommendedName>
</protein>
<dbReference type="RefSeq" id="WP_187319244.1">
    <property type="nucleotide sequence ID" value="NZ_JACSCY010000005.1"/>
</dbReference>
<dbReference type="EMBL" id="JACSCY010000005">
    <property type="protein sequence ID" value="MBC6610951.1"/>
    <property type="molecule type" value="Genomic_DNA"/>
</dbReference>
<dbReference type="Proteomes" id="UP000622017">
    <property type="component" value="Unassembled WGS sequence"/>
</dbReference>
<organism evidence="2 3">
    <name type="scientific">Hymenobacter citatus</name>
    <dbReference type="NCBI Taxonomy" id="2763506"/>
    <lineage>
        <taxon>Bacteria</taxon>
        <taxon>Pseudomonadati</taxon>
        <taxon>Bacteroidota</taxon>
        <taxon>Cytophagia</taxon>
        <taxon>Cytophagales</taxon>
        <taxon>Hymenobacteraceae</taxon>
        <taxon>Hymenobacter</taxon>
    </lineage>
</organism>
<gene>
    <name evidence="2" type="ORF">H8B15_08450</name>
</gene>
<evidence type="ECO:0008006" key="4">
    <source>
        <dbReference type="Google" id="ProtNLM"/>
    </source>
</evidence>
<evidence type="ECO:0000313" key="2">
    <source>
        <dbReference type="EMBL" id="MBC6610951.1"/>
    </source>
</evidence>
<proteinExistence type="predicted"/>
<sequence>MVQLPTFFPRPPMTYFPLLTLALLLAAPEPTATAGLAAVAHYQQNPAETKFNRLGADMMAVVQRALSAPNDAEAIAILQKEGAPLRQQAQQLRPTYAQWMAGLSSREKAGVRARLQNSSFANYFGTLETDPQLSNRLRSNPKLNQAVKDLLGTLDMRAG</sequence>
<feature type="chain" id="PRO_5046974784" description="DUF4142 domain-containing protein" evidence="1">
    <location>
        <begin position="35"/>
        <end position="159"/>
    </location>
</feature>
<keyword evidence="1" id="KW-0732">Signal</keyword>
<feature type="signal peptide" evidence="1">
    <location>
        <begin position="1"/>
        <end position="34"/>
    </location>
</feature>
<comment type="caution">
    <text evidence="2">The sequence shown here is derived from an EMBL/GenBank/DDBJ whole genome shotgun (WGS) entry which is preliminary data.</text>
</comment>
<accession>A0ABR7MIN6</accession>
<evidence type="ECO:0000256" key="1">
    <source>
        <dbReference type="SAM" id="SignalP"/>
    </source>
</evidence>